<reference evidence="2 3" key="1">
    <citation type="submission" date="2014-04" db="EMBL/GenBank/DDBJ databases">
        <authorList>
            <consortium name="International Citrus Genome Consortium"/>
            <person name="Gmitter F."/>
            <person name="Chen C."/>
            <person name="Farmerie W."/>
            <person name="Harkins T."/>
            <person name="Desany B."/>
            <person name="Mohiuddin M."/>
            <person name="Kodira C."/>
            <person name="Borodovsky M."/>
            <person name="Lomsadze A."/>
            <person name="Burns P."/>
            <person name="Jenkins J."/>
            <person name="Prochnik S."/>
            <person name="Shu S."/>
            <person name="Chapman J."/>
            <person name="Pitluck S."/>
            <person name="Schmutz J."/>
            <person name="Rokhsar D."/>
        </authorList>
    </citation>
    <scope>NUCLEOTIDE SEQUENCE</scope>
</reference>
<dbReference type="EMBL" id="KK785618">
    <property type="protein sequence ID" value="KDO41484.1"/>
    <property type="molecule type" value="Genomic_DNA"/>
</dbReference>
<organism evidence="2 3">
    <name type="scientific">Citrus sinensis</name>
    <name type="common">Sweet orange</name>
    <name type="synonym">Citrus aurantium var. sinensis</name>
    <dbReference type="NCBI Taxonomy" id="2711"/>
    <lineage>
        <taxon>Eukaryota</taxon>
        <taxon>Viridiplantae</taxon>
        <taxon>Streptophyta</taxon>
        <taxon>Embryophyta</taxon>
        <taxon>Tracheophyta</taxon>
        <taxon>Spermatophyta</taxon>
        <taxon>Magnoliopsida</taxon>
        <taxon>eudicotyledons</taxon>
        <taxon>Gunneridae</taxon>
        <taxon>Pentapetalae</taxon>
        <taxon>rosids</taxon>
        <taxon>malvids</taxon>
        <taxon>Sapindales</taxon>
        <taxon>Rutaceae</taxon>
        <taxon>Aurantioideae</taxon>
        <taxon>Citrus</taxon>
    </lineage>
</organism>
<accession>A0A067DES1</accession>
<protein>
    <submittedName>
        <fullName evidence="2">Uncharacterized protein</fullName>
    </submittedName>
</protein>
<feature type="region of interest" description="Disordered" evidence="1">
    <location>
        <begin position="81"/>
        <end position="105"/>
    </location>
</feature>
<feature type="non-terminal residue" evidence="2">
    <location>
        <position position="1"/>
    </location>
</feature>
<keyword evidence="3" id="KW-1185">Reference proteome</keyword>
<dbReference type="AlphaFoldDB" id="A0A067DES1"/>
<gene>
    <name evidence="2" type="ORF">CISIN_1g041412mg</name>
</gene>
<evidence type="ECO:0000313" key="3">
    <source>
        <dbReference type="Proteomes" id="UP000027120"/>
    </source>
</evidence>
<name>A0A067DES1_CITSI</name>
<proteinExistence type="predicted"/>
<evidence type="ECO:0000313" key="2">
    <source>
        <dbReference type="EMBL" id="KDO41484.1"/>
    </source>
</evidence>
<dbReference type="PANTHER" id="PTHR34222">
    <property type="entry name" value="GAG_PRE-INTEGRS DOMAIN-CONTAINING PROTEIN"/>
    <property type="match status" value="1"/>
</dbReference>
<sequence>ARTRCTLISRVAYLFQPSWPLRIFLKLTVLIHKNQRFLQIPTRQISPILSLLTIRQAYSSISQKEKLRLLSSAHTSIDSSSSAAAMTVRRPQDGDQRRSGSGRGRPLCDHCGNFSHWIQKSYKLHGYPPGHLKAKINSGRNSNRHKGISVANQFGEVSNTNEGSLTISDVQLKQLLSLLNNQNEGSHFKENGVTNPGLFKIASRNWIIDSGATYHITSSSNLLHKDNNCSLPSMLLPSGE</sequence>
<dbReference type="Proteomes" id="UP000027120">
    <property type="component" value="Unassembled WGS sequence"/>
</dbReference>
<evidence type="ECO:0000256" key="1">
    <source>
        <dbReference type="SAM" id="MobiDB-lite"/>
    </source>
</evidence>
<dbReference type="PANTHER" id="PTHR34222:SF99">
    <property type="entry name" value="PROTEIN, PUTATIVE-RELATED"/>
    <property type="match status" value="1"/>
</dbReference>